<dbReference type="SUPFAM" id="SSF48452">
    <property type="entry name" value="TPR-like"/>
    <property type="match status" value="1"/>
</dbReference>
<keyword evidence="5" id="KW-0998">Cell outer membrane</keyword>
<evidence type="ECO:0000313" key="17">
    <source>
        <dbReference type="Proteomes" id="UP000434916"/>
    </source>
</evidence>
<dbReference type="GeneID" id="49204003"/>
<dbReference type="InterPro" id="IPR012944">
    <property type="entry name" value="SusD_RagB_dom"/>
</dbReference>
<evidence type="ECO:0000313" key="15">
    <source>
        <dbReference type="Proteomes" id="UP000261088"/>
    </source>
</evidence>
<dbReference type="EMBL" id="QSII01000004">
    <property type="protein sequence ID" value="RHC88560.1"/>
    <property type="molecule type" value="Genomic_DNA"/>
</dbReference>
<dbReference type="AlphaFoldDB" id="A0A351E5J6"/>
<dbReference type="GO" id="GO:0009279">
    <property type="term" value="C:cell outer membrane"/>
    <property type="evidence" value="ECO:0007669"/>
    <property type="project" value="UniProtKB-SubCell"/>
</dbReference>
<dbReference type="Proteomes" id="UP000286260">
    <property type="component" value="Unassembled WGS sequence"/>
</dbReference>
<dbReference type="InterPro" id="IPR011990">
    <property type="entry name" value="TPR-like_helical_dom_sf"/>
</dbReference>
<keyword evidence="17" id="KW-1185">Reference proteome</keyword>
<dbReference type="Pfam" id="PF14322">
    <property type="entry name" value="SusD-like_3"/>
    <property type="match status" value="1"/>
</dbReference>
<comment type="caution">
    <text evidence="14">The sequence shown here is derived from an EMBL/GenBank/DDBJ whole genome shotgun (WGS) entry which is preliminary data.</text>
</comment>
<dbReference type="EMBL" id="WNCN01000013">
    <property type="protein sequence ID" value="MTU40016.1"/>
    <property type="molecule type" value="Genomic_DNA"/>
</dbReference>
<reference evidence="15 16" key="1">
    <citation type="submission" date="2018-08" db="EMBL/GenBank/DDBJ databases">
        <title>A genome reference for cultivated species of the human gut microbiota.</title>
        <authorList>
            <person name="Zou Y."/>
            <person name="Xue W."/>
            <person name="Luo G."/>
        </authorList>
    </citation>
    <scope>NUCLEOTIDE SEQUENCE [LARGE SCALE GENOMIC DNA]</scope>
    <source>
        <strain evidence="14 16">AM34-17</strain>
        <strain evidence="13 15">OM05-11AA</strain>
    </source>
</reference>
<evidence type="ECO:0000256" key="2">
    <source>
        <dbReference type="ARBA" id="ARBA00006275"/>
    </source>
</evidence>
<evidence type="ECO:0000259" key="7">
    <source>
        <dbReference type="Pfam" id="PF07980"/>
    </source>
</evidence>
<dbReference type="Proteomes" id="UP000261088">
    <property type="component" value="Unassembled WGS sequence"/>
</dbReference>
<evidence type="ECO:0000313" key="10">
    <source>
        <dbReference type="EMBL" id="MTU40016.1"/>
    </source>
</evidence>
<accession>A0A351E5J6</accession>
<dbReference type="EMBL" id="WNDD01000017">
    <property type="protein sequence ID" value="MTV02929.1"/>
    <property type="molecule type" value="Genomic_DNA"/>
</dbReference>
<evidence type="ECO:0000313" key="19">
    <source>
        <dbReference type="Proteomes" id="UP000448908"/>
    </source>
</evidence>
<comment type="similarity">
    <text evidence="2">Belongs to the SusD family.</text>
</comment>
<reference evidence="17 18" key="2">
    <citation type="journal article" date="2019" name="Nat. Med.">
        <title>A library of human gut bacterial isolates paired with longitudinal multiomics data enables mechanistic microbiome research.</title>
        <authorList>
            <person name="Poyet M."/>
            <person name="Groussin M."/>
            <person name="Gibbons S.M."/>
            <person name="Avila-Pacheco J."/>
            <person name="Jiang X."/>
            <person name="Kearney S.M."/>
            <person name="Perrotta A.R."/>
            <person name="Berdy B."/>
            <person name="Zhao S."/>
            <person name="Lieberman T.D."/>
            <person name="Swanson P.K."/>
            <person name="Smith M."/>
            <person name="Roesemann S."/>
            <person name="Alexander J.E."/>
            <person name="Rich S.A."/>
            <person name="Livny J."/>
            <person name="Vlamakis H."/>
            <person name="Clish C."/>
            <person name="Bullock K."/>
            <person name="Deik A."/>
            <person name="Scott J."/>
            <person name="Pierce K.A."/>
            <person name="Xavier R.J."/>
            <person name="Alm E.J."/>
        </authorList>
    </citation>
    <scope>NUCLEOTIDE SEQUENCE [LARGE SCALE GENOMIC DNA]</scope>
    <source>
        <strain evidence="12 20">BIOML-A11</strain>
        <strain evidence="11 19">BIOML-A16</strain>
        <strain evidence="9 18">BIOML-A25</strain>
        <strain evidence="10 17">BIOML-A29</strain>
    </source>
</reference>
<dbReference type="Gene3D" id="1.25.40.390">
    <property type="match status" value="1"/>
</dbReference>
<evidence type="ECO:0000256" key="6">
    <source>
        <dbReference type="SAM" id="SignalP"/>
    </source>
</evidence>
<feature type="chain" id="PRO_5044584864" evidence="6">
    <location>
        <begin position="22"/>
        <end position="585"/>
    </location>
</feature>
<dbReference type="InterPro" id="IPR033985">
    <property type="entry name" value="SusD-like_N"/>
</dbReference>
<dbReference type="RefSeq" id="WP_005649627.1">
    <property type="nucleotide sequence ID" value="NZ_BAABYG010000001.1"/>
</dbReference>
<dbReference type="Proteomes" id="UP000448908">
    <property type="component" value="Unassembled WGS sequence"/>
</dbReference>
<evidence type="ECO:0000256" key="5">
    <source>
        <dbReference type="ARBA" id="ARBA00023237"/>
    </source>
</evidence>
<comment type="subcellular location">
    <subcellularLocation>
        <location evidence="1">Cell outer membrane</location>
    </subcellularLocation>
</comment>
<dbReference type="EMBL" id="WNCR01000001">
    <property type="protein sequence ID" value="MTU28089.1"/>
    <property type="molecule type" value="Genomic_DNA"/>
</dbReference>
<organism evidence="14 16">
    <name type="scientific">Parabacteroides merdae</name>
    <dbReference type="NCBI Taxonomy" id="46503"/>
    <lineage>
        <taxon>Bacteria</taxon>
        <taxon>Pseudomonadati</taxon>
        <taxon>Bacteroidota</taxon>
        <taxon>Bacteroidia</taxon>
        <taxon>Bacteroidales</taxon>
        <taxon>Tannerellaceae</taxon>
        <taxon>Parabacteroides</taxon>
    </lineage>
</organism>
<sequence length="585" mass="66777">MKSIKLLVLSLCGLFSMSSCVNDFLDRDPMDIISEDLVWSNENAVNAYMAGMYEDMFVEPHAWLINWGTLGHYTDESMRSYSWGYPYTPVLDLSSLQQWEYNKIRIANVFLQNIQTSTLNEDLKQRWTAEAHFVRAFHYFTMAKRYGGVPLIKEVQEYTGNNVEELKVPRNTEEEVWNFIAEECDLAIAGLPESYGSTDQFRVTKYAAAALKARALLYAGSISRYGTVQLNGLVGIPADKANDFFKRSMEASDMIIKSGKFALFNQDPDPAANYQQLFLDKTMNSEAIFVKAFASPDKAHNFDYAMAAPSFKIDWGTNTSPTLELVESYEYIDGTPGTLKTTDASGNLIYYENAEDIFKDKDPRFFASILYPGSPWQNGELEVRRGIIKNDGSKEAASAFTDVFSEDPSMKTGGKDGLVMAGDCSRTGFYIKKFMDPTNRVEMDRSETNFMVFRYAETLLNYAEAAFELGLKDQALQKVNEVRKRAGIKEKNSLTMDDIRNERRVELAFENLRYWDLVRWRVASKVMNNTTFSALIPWLDYKTKKYVFEKSVNTLNLPKTFLDKQYYLEIPGVAQNDLLEQNPGY</sequence>
<gene>
    <name evidence="14" type="ORF">DW828_04205</name>
    <name evidence="13" type="ORF">DXB61_03830</name>
    <name evidence="9" type="ORF">GMD66_02415</name>
    <name evidence="10" type="ORF">GMD82_11155</name>
    <name evidence="11" type="ORF">GMD92_03570</name>
    <name evidence="12" type="ORF">GME02_15050</name>
</gene>
<dbReference type="EMBL" id="WNDA01000004">
    <property type="protein sequence ID" value="MTU68181.1"/>
    <property type="molecule type" value="Genomic_DNA"/>
</dbReference>
<feature type="domain" description="SusD-like N-terminal" evidence="8">
    <location>
        <begin position="24"/>
        <end position="216"/>
    </location>
</feature>
<protein>
    <submittedName>
        <fullName evidence="14">RagB/SusD family nutrient uptake outer membrane protein</fullName>
    </submittedName>
</protein>
<dbReference type="Proteomes" id="UP000482671">
    <property type="component" value="Unassembled WGS sequence"/>
</dbReference>
<evidence type="ECO:0000256" key="4">
    <source>
        <dbReference type="ARBA" id="ARBA00023136"/>
    </source>
</evidence>
<evidence type="ECO:0000313" key="11">
    <source>
        <dbReference type="EMBL" id="MTU68181.1"/>
    </source>
</evidence>
<dbReference type="Proteomes" id="UP000437446">
    <property type="component" value="Unassembled WGS sequence"/>
</dbReference>
<proteinExistence type="inferred from homology"/>
<dbReference type="STRING" id="46503.ERS852463_01234"/>
<evidence type="ECO:0000256" key="1">
    <source>
        <dbReference type="ARBA" id="ARBA00004442"/>
    </source>
</evidence>
<evidence type="ECO:0000256" key="3">
    <source>
        <dbReference type="ARBA" id="ARBA00022729"/>
    </source>
</evidence>
<feature type="domain" description="RagB/SusD" evidence="7">
    <location>
        <begin position="286"/>
        <end position="585"/>
    </location>
</feature>
<feature type="signal peptide" evidence="6">
    <location>
        <begin position="1"/>
        <end position="21"/>
    </location>
</feature>
<evidence type="ECO:0000259" key="8">
    <source>
        <dbReference type="Pfam" id="PF14322"/>
    </source>
</evidence>
<evidence type="ECO:0000313" key="14">
    <source>
        <dbReference type="EMBL" id="RHC88560.1"/>
    </source>
</evidence>
<evidence type="ECO:0000313" key="16">
    <source>
        <dbReference type="Proteomes" id="UP000286260"/>
    </source>
</evidence>
<evidence type="ECO:0000313" key="18">
    <source>
        <dbReference type="Proteomes" id="UP000437446"/>
    </source>
</evidence>
<dbReference type="PROSITE" id="PS51257">
    <property type="entry name" value="PROKAR_LIPOPROTEIN"/>
    <property type="match status" value="1"/>
</dbReference>
<dbReference type="EMBL" id="QSUP01000003">
    <property type="protein sequence ID" value="RGN53299.1"/>
    <property type="molecule type" value="Genomic_DNA"/>
</dbReference>
<evidence type="ECO:0000313" key="20">
    <source>
        <dbReference type="Proteomes" id="UP000482671"/>
    </source>
</evidence>
<evidence type="ECO:0000313" key="9">
    <source>
        <dbReference type="EMBL" id="MTU28089.1"/>
    </source>
</evidence>
<dbReference type="Proteomes" id="UP000434916">
    <property type="component" value="Unassembled WGS sequence"/>
</dbReference>
<name>A0A351E5J6_9BACT</name>
<evidence type="ECO:0000313" key="12">
    <source>
        <dbReference type="EMBL" id="MTV02929.1"/>
    </source>
</evidence>
<dbReference type="Pfam" id="PF07980">
    <property type="entry name" value="SusD_RagB"/>
    <property type="match status" value="1"/>
</dbReference>
<keyword evidence="4" id="KW-0472">Membrane</keyword>
<dbReference type="OrthoDB" id="691231at2"/>
<evidence type="ECO:0000313" key="13">
    <source>
        <dbReference type="EMBL" id="RGN53299.1"/>
    </source>
</evidence>
<keyword evidence="3 6" id="KW-0732">Signal</keyword>